<evidence type="ECO:0000313" key="2">
    <source>
        <dbReference type="Proteomes" id="UP000612282"/>
    </source>
</evidence>
<accession>A0ABQ3X8W2</accession>
<dbReference type="SUPFAM" id="SSF52540">
    <property type="entry name" value="P-loop containing nucleoside triphosphate hydrolases"/>
    <property type="match status" value="1"/>
</dbReference>
<dbReference type="RefSeq" id="WP_203796013.1">
    <property type="nucleotide sequence ID" value="NZ_BAAAQE010000036.1"/>
</dbReference>
<protein>
    <recommendedName>
        <fullName evidence="3">AAA+ ATPase domain-containing protein</fullName>
    </recommendedName>
</protein>
<gene>
    <name evidence="1" type="ORF">Aco03nite_032620</name>
</gene>
<organism evidence="1 2">
    <name type="scientific">Actinoplanes couchii</name>
    <dbReference type="NCBI Taxonomy" id="403638"/>
    <lineage>
        <taxon>Bacteria</taxon>
        <taxon>Bacillati</taxon>
        <taxon>Actinomycetota</taxon>
        <taxon>Actinomycetes</taxon>
        <taxon>Micromonosporales</taxon>
        <taxon>Micromonosporaceae</taxon>
        <taxon>Actinoplanes</taxon>
    </lineage>
</organism>
<evidence type="ECO:0008006" key="3">
    <source>
        <dbReference type="Google" id="ProtNLM"/>
    </source>
</evidence>
<dbReference type="InterPro" id="IPR027417">
    <property type="entry name" value="P-loop_NTPase"/>
</dbReference>
<name>A0ABQ3X8W2_9ACTN</name>
<dbReference type="EMBL" id="BOMG01000042">
    <property type="protein sequence ID" value="GID54858.1"/>
    <property type="molecule type" value="Genomic_DNA"/>
</dbReference>
<keyword evidence="2" id="KW-1185">Reference proteome</keyword>
<dbReference type="Proteomes" id="UP000612282">
    <property type="component" value="Unassembled WGS sequence"/>
</dbReference>
<reference evidence="1 2" key="1">
    <citation type="submission" date="2021-01" db="EMBL/GenBank/DDBJ databases">
        <title>Whole genome shotgun sequence of Actinoplanes couchii NBRC 106145.</title>
        <authorList>
            <person name="Komaki H."/>
            <person name="Tamura T."/>
        </authorList>
    </citation>
    <scope>NUCLEOTIDE SEQUENCE [LARGE SCALE GENOMIC DNA]</scope>
    <source>
        <strain evidence="1 2">NBRC 106145</strain>
    </source>
</reference>
<evidence type="ECO:0000313" key="1">
    <source>
        <dbReference type="EMBL" id="GID54858.1"/>
    </source>
</evidence>
<sequence>MTSLRETLRAIRRRSFTGRAAEVAMFRAALGAPGARLHNPGAPGMLSHKPGEAGVLFVHGPGGVGKSALLDVFAEVAAEQGADVTRADARHLAHVPQMLPTPAAGVLLIDTYELLEPVDDWIREQYLPSLPGDCLVVIAGRQPPGPAWRADPAWRALTRVVTLGNLPDDDGRAYLGAQGVPATAHERLLMISRGHPLTLSMIVDAVRRGTVPDTLGDLPDVVGVLLGRMIDEAPSPRHRAALEMCAQMPVTTEDLLRPVVGGDAGDVFAWLRARPFVDESPYGLYPHDVVRDALNADLRWRDPDRFAELYRRKLHAVRDRILATPGEQDRMQLVVLAVVLNGARSPLTALRSLPPVMGIWPDRPADGDRAAIVGMTRRWQGDRQAELCAYWLDRRPQGFRVFRTADGAVRGFAARLDLTESDLGVDPGADTLFGYASKNGPPRPGERVRAWRFFVDAECGQGPSPSLTLFMACQMLDIMLIDDDTAWTLVGAFQDAELWTPVMELLDFWTAGDYEVGGVTYPVFAHDWRRTGFAEMVALLHARQLGAPVRPANADHGEPILSESDFAAAVRSALRDLHAPEVLRHNPLTRSRLVRQRSGTTPAEALRELLGEAAATLSPELHELVERTFLRPAATQERVAATLHLSFNTYRRHRDKAVTRIASWLWDQERLSVHHRPQD</sequence>
<comment type="caution">
    <text evidence="1">The sequence shown here is derived from an EMBL/GenBank/DDBJ whole genome shotgun (WGS) entry which is preliminary data.</text>
</comment>
<proteinExistence type="predicted"/>